<reference evidence="4 5" key="1">
    <citation type="submission" date="2023-06" db="EMBL/GenBank/DDBJ databases">
        <title>SYSU T0a273.</title>
        <authorList>
            <person name="Gao L."/>
            <person name="Fang B.-Z."/>
            <person name="Li W.-J."/>
        </authorList>
    </citation>
    <scope>NUCLEOTIDE SEQUENCE [LARGE SCALE GENOMIC DNA]</scope>
    <source>
        <strain evidence="4 5">SYSU T0a273</strain>
    </source>
</reference>
<dbReference type="InterPro" id="IPR009061">
    <property type="entry name" value="DNA-bd_dom_put_sf"/>
</dbReference>
<evidence type="ECO:0000256" key="1">
    <source>
        <dbReference type="ARBA" id="ARBA00023125"/>
    </source>
</evidence>
<comment type="caution">
    <text evidence="4">The sequence shown here is derived from an EMBL/GenBank/DDBJ whole genome shotgun (WGS) entry which is preliminary data.</text>
</comment>
<dbReference type="InterPro" id="IPR047057">
    <property type="entry name" value="MerR_fam"/>
</dbReference>
<dbReference type="SMART" id="SM00422">
    <property type="entry name" value="HTH_MERR"/>
    <property type="match status" value="1"/>
</dbReference>
<sequence length="245" mass="25869">MASAAGDAAASSPRAAAPSSPEPLVGTWPHALSHEPMLRVSDVLALVQRSFPTLTTSKLRFLDSHGLVCPQRTPSGYRQYSPADVERVRFVLRQQRDHYRPLTVIKEQLDALDSGRLHEPVTLQEIGEAPSDYLSAAEVAERGGVSVDVLGELERAGLVAATVPDGYEPAVLDVVVAASAYLAAGGDVRALRTLVLAARREADRADDAAAPLRRRGGGEADARAADFGEAAIAVFSASVRLRVGG</sequence>
<dbReference type="InterPro" id="IPR000551">
    <property type="entry name" value="MerR-type_HTH_dom"/>
</dbReference>
<accession>A0AB35ME26</accession>
<dbReference type="Proteomes" id="UP001172756">
    <property type="component" value="Unassembled WGS sequence"/>
</dbReference>
<dbReference type="EMBL" id="JAUHQB010000001">
    <property type="protein sequence ID" value="MDN4481998.1"/>
    <property type="molecule type" value="Genomic_DNA"/>
</dbReference>
<dbReference type="RefSeq" id="WP_301152109.1">
    <property type="nucleotide sequence ID" value="NZ_JAUHPZ010000001.1"/>
</dbReference>
<dbReference type="Gene3D" id="1.10.1660.10">
    <property type="match status" value="1"/>
</dbReference>
<organism evidence="4 5">
    <name type="scientific">Demequina lignilytica</name>
    <dbReference type="NCBI Taxonomy" id="3051663"/>
    <lineage>
        <taxon>Bacteria</taxon>
        <taxon>Bacillati</taxon>
        <taxon>Actinomycetota</taxon>
        <taxon>Actinomycetes</taxon>
        <taxon>Micrococcales</taxon>
        <taxon>Demequinaceae</taxon>
        <taxon>Demequina</taxon>
    </lineage>
</organism>
<dbReference type="Pfam" id="PF13411">
    <property type="entry name" value="MerR_1"/>
    <property type="match status" value="1"/>
</dbReference>
<evidence type="ECO:0000313" key="5">
    <source>
        <dbReference type="Proteomes" id="UP001172756"/>
    </source>
</evidence>
<proteinExistence type="predicted"/>
<dbReference type="GO" id="GO:0003700">
    <property type="term" value="F:DNA-binding transcription factor activity"/>
    <property type="evidence" value="ECO:0007669"/>
    <property type="project" value="InterPro"/>
</dbReference>
<keyword evidence="1" id="KW-0238">DNA-binding</keyword>
<evidence type="ECO:0000256" key="2">
    <source>
        <dbReference type="SAM" id="MobiDB-lite"/>
    </source>
</evidence>
<dbReference type="AlphaFoldDB" id="A0AB35ME26"/>
<dbReference type="PANTHER" id="PTHR30204:SF89">
    <property type="entry name" value="HTH MERR-TYPE DOMAIN-CONTAINING PROTEIN"/>
    <property type="match status" value="1"/>
</dbReference>
<protein>
    <submittedName>
        <fullName evidence="4">MerR family transcriptional regulator</fullName>
    </submittedName>
</protein>
<feature type="compositionally biased region" description="Low complexity" evidence="2">
    <location>
        <begin position="1"/>
        <end position="19"/>
    </location>
</feature>
<feature type="region of interest" description="Disordered" evidence="2">
    <location>
        <begin position="1"/>
        <end position="22"/>
    </location>
</feature>
<gene>
    <name evidence="4" type="ORF">QQ002_00400</name>
</gene>
<dbReference type="GO" id="GO:0003677">
    <property type="term" value="F:DNA binding"/>
    <property type="evidence" value="ECO:0007669"/>
    <property type="project" value="UniProtKB-KW"/>
</dbReference>
<feature type="domain" description="HTH merR-type" evidence="3">
    <location>
        <begin position="59"/>
        <end position="111"/>
    </location>
</feature>
<name>A0AB35ME26_9MICO</name>
<dbReference type="PANTHER" id="PTHR30204">
    <property type="entry name" value="REDOX-CYCLING DRUG-SENSING TRANSCRIPTIONAL ACTIVATOR SOXR"/>
    <property type="match status" value="1"/>
</dbReference>
<evidence type="ECO:0000313" key="4">
    <source>
        <dbReference type="EMBL" id="MDN4481998.1"/>
    </source>
</evidence>
<dbReference type="PROSITE" id="PS50937">
    <property type="entry name" value="HTH_MERR_2"/>
    <property type="match status" value="1"/>
</dbReference>
<dbReference type="SUPFAM" id="SSF46955">
    <property type="entry name" value="Putative DNA-binding domain"/>
    <property type="match status" value="1"/>
</dbReference>
<dbReference type="CDD" id="cd00592">
    <property type="entry name" value="HTH_MerR-like"/>
    <property type="match status" value="1"/>
</dbReference>
<evidence type="ECO:0000259" key="3">
    <source>
        <dbReference type="PROSITE" id="PS50937"/>
    </source>
</evidence>